<evidence type="ECO:0000313" key="12">
    <source>
        <dbReference type="Proteomes" id="UP001597419"/>
    </source>
</evidence>
<feature type="transmembrane region" description="Helical" evidence="10">
    <location>
        <begin position="107"/>
        <end position="128"/>
    </location>
</feature>
<feature type="transmembrane region" description="Helical" evidence="10">
    <location>
        <begin position="74"/>
        <end position="95"/>
    </location>
</feature>
<keyword evidence="10" id="KW-0915">Sodium</keyword>
<keyword evidence="3 10" id="KW-0812">Transmembrane</keyword>
<evidence type="ECO:0000256" key="4">
    <source>
        <dbReference type="ARBA" id="ARBA00022989"/>
    </source>
</evidence>
<sequence>MPVTPATRWDVLLTIGAGGALGSLARYGLSVALPHARGAFAVSTLLTNALGCLLIGVLMAVINATAQPHHLLRPFLGVGVLGGFTTFSTFVVDTLDALDTGRITAGLGYVAASVLLCLCAVTAGFTGTRALTDRTLHKGQ</sequence>
<evidence type="ECO:0000256" key="9">
    <source>
        <dbReference type="ARBA" id="ARBA00049940"/>
    </source>
</evidence>
<keyword evidence="12" id="KW-1185">Reference proteome</keyword>
<keyword evidence="5 10" id="KW-0472">Membrane</keyword>
<evidence type="ECO:0000256" key="10">
    <source>
        <dbReference type="HAMAP-Rule" id="MF_00454"/>
    </source>
</evidence>
<dbReference type="RefSeq" id="WP_345387315.1">
    <property type="nucleotide sequence ID" value="NZ_BAABHG010000002.1"/>
</dbReference>
<dbReference type="InterPro" id="IPR003691">
    <property type="entry name" value="FluC"/>
</dbReference>
<evidence type="ECO:0000256" key="6">
    <source>
        <dbReference type="ARBA" id="ARBA00023303"/>
    </source>
</evidence>
<comment type="subcellular location">
    <subcellularLocation>
        <location evidence="1 10">Cell membrane</location>
        <topology evidence="1 10">Multi-pass membrane protein</topology>
    </subcellularLocation>
</comment>
<comment type="catalytic activity">
    <reaction evidence="8">
        <text>fluoride(in) = fluoride(out)</text>
        <dbReference type="Rhea" id="RHEA:76159"/>
        <dbReference type="ChEBI" id="CHEBI:17051"/>
    </reaction>
    <physiologicalReaction direction="left-to-right" evidence="8">
        <dbReference type="Rhea" id="RHEA:76160"/>
    </physiologicalReaction>
</comment>
<keyword evidence="10" id="KW-0406">Ion transport</keyword>
<keyword evidence="4 10" id="KW-1133">Transmembrane helix</keyword>
<gene>
    <name evidence="10" type="primary">fluC</name>
    <name evidence="10" type="synonym">crcB</name>
    <name evidence="11" type="ORF">ACFSYJ_09340</name>
</gene>
<feature type="binding site" evidence="10">
    <location>
        <position position="82"/>
    </location>
    <ligand>
        <name>Na(+)</name>
        <dbReference type="ChEBI" id="CHEBI:29101"/>
        <note>structural</note>
    </ligand>
</feature>
<comment type="similarity">
    <text evidence="7 10">Belongs to the fluoride channel Fluc/FEX (TC 1.A.43) family.</text>
</comment>
<evidence type="ECO:0000256" key="8">
    <source>
        <dbReference type="ARBA" id="ARBA00035585"/>
    </source>
</evidence>
<comment type="caution">
    <text evidence="11">The sequence shown here is derived from an EMBL/GenBank/DDBJ whole genome shotgun (WGS) entry which is preliminary data.</text>
</comment>
<feature type="transmembrane region" description="Helical" evidence="10">
    <location>
        <begin position="39"/>
        <end position="62"/>
    </location>
</feature>
<keyword evidence="10" id="KW-0479">Metal-binding</keyword>
<keyword evidence="6 10" id="KW-0407">Ion channel</keyword>
<organism evidence="11 12">
    <name type="scientific">Amycolatopsis samaneae</name>
    <dbReference type="NCBI Taxonomy" id="664691"/>
    <lineage>
        <taxon>Bacteria</taxon>
        <taxon>Bacillati</taxon>
        <taxon>Actinomycetota</taxon>
        <taxon>Actinomycetes</taxon>
        <taxon>Pseudonocardiales</taxon>
        <taxon>Pseudonocardiaceae</taxon>
        <taxon>Amycolatopsis</taxon>
    </lineage>
</organism>
<evidence type="ECO:0000256" key="3">
    <source>
        <dbReference type="ARBA" id="ARBA00022692"/>
    </source>
</evidence>
<feature type="transmembrane region" description="Helical" evidence="10">
    <location>
        <begin position="12"/>
        <end position="33"/>
    </location>
</feature>
<dbReference type="Pfam" id="PF02537">
    <property type="entry name" value="CRCB"/>
    <property type="match status" value="1"/>
</dbReference>
<dbReference type="EMBL" id="JBHUKU010000004">
    <property type="protein sequence ID" value="MFD2458805.1"/>
    <property type="molecule type" value="Genomic_DNA"/>
</dbReference>
<name>A0ABW5GFW9_9PSEU</name>
<feature type="binding site" evidence="10">
    <location>
        <position position="85"/>
    </location>
    <ligand>
        <name>Na(+)</name>
        <dbReference type="ChEBI" id="CHEBI:29101"/>
        <note>structural</note>
    </ligand>
</feature>
<dbReference type="PANTHER" id="PTHR28259:SF1">
    <property type="entry name" value="FLUORIDE EXPORT PROTEIN 1-RELATED"/>
    <property type="match status" value="1"/>
</dbReference>
<comment type="activity regulation">
    <text evidence="10">Na(+) is not transported, but it plays an essential structural role and its presence is essential for fluoride channel function.</text>
</comment>
<dbReference type="HAMAP" id="MF_00454">
    <property type="entry name" value="FluC"/>
    <property type="match status" value="1"/>
</dbReference>
<evidence type="ECO:0000256" key="1">
    <source>
        <dbReference type="ARBA" id="ARBA00004651"/>
    </source>
</evidence>
<evidence type="ECO:0000256" key="7">
    <source>
        <dbReference type="ARBA" id="ARBA00035120"/>
    </source>
</evidence>
<evidence type="ECO:0000313" key="11">
    <source>
        <dbReference type="EMBL" id="MFD2458805.1"/>
    </source>
</evidence>
<evidence type="ECO:0000256" key="2">
    <source>
        <dbReference type="ARBA" id="ARBA00022475"/>
    </source>
</evidence>
<evidence type="ECO:0000256" key="5">
    <source>
        <dbReference type="ARBA" id="ARBA00023136"/>
    </source>
</evidence>
<dbReference type="Proteomes" id="UP001597419">
    <property type="component" value="Unassembled WGS sequence"/>
</dbReference>
<proteinExistence type="inferred from homology"/>
<dbReference type="PANTHER" id="PTHR28259">
    <property type="entry name" value="FLUORIDE EXPORT PROTEIN 1-RELATED"/>
    <property type="match status" value="1"/>
</dbReference>
<keyword evidence="2 10" id="KW-1003">Cell membrane</keyword>
<reference evidence="12" key="1">
    <citation type="journal article" date="2019" name="Int. J. Syst. Evol. Microbiol.">
        <title>The Global Catalogue of Microorganisms (GCM) 10K type strain sequencing project: providing services to taxonomists for standard genome sequencing and annotation.</title>
        <authorList>
            <consortium name="The Broad Institute Genomics Platform"/>
            <consortium name="The Broad Institute Genome Sequencing Center for Infectious Disease"/>
            <person name="Wu L."/>
            <person name="Ma J."/>
        </authorList>
    </citation>
    <scope>NUCLEOTIDE SEQUENCE [LARGE SCALE GENOMIC DNA]</scope>
    <source>
        <strain evidence="12">CGMCC 4.7643</strain>
    </source>
</reference>
<protein>
    <recommendedName>
        <fullName evidence="10">Fluoride-specific ion channel FluC</fullName>
    </recommendedName>
</protein>
<comment type="function">
    <text evidence="9 10">Fluoride-specific ion channel. Important for reducing fluoride concentration in the cell, thus reducing its toxicity.</text>
</comment>
<accession>A0ABW5GFW9</accession>
<keyword evidence="10" id="KW-0813">Transport</keyword>